<name>A0AAV5VZQ0_9BILA</name>
<dbReference type="EMBL" id="BTSY01000004">
    <property type="protein sequence ID" value="GMT23184.1"/>
    <property type="molecule type" value="Genomic_DNA"/>
</dbReference>
<dbReference type="AlphaFoldDB" id="A0AAV5VZQ0"/>
<evidence type="ECO:0000256" key="1">
    <source>
        <dbReference type="ARBA" id="ARBA00023002"/>
    </source>
</evidence>
<dbReference type="PRINTS" id="PR00081">
    <property type="entry name" value="GDHRDH"/>
</dbReference>
<comment type="caution">
    <text evidence="2">The sequence shown here is derived from an EMBL/GenBank/DDBJ whole genome shotgun (WGS) entry which is preliminary data.</text>
</comment>
<proteinExistence type="predicted"/>
<dbReference type="PANTHER" id="PTHR43157">
    <property type="entry name" value="PHOSPHATIDYLINOSITOL-GLYCAN BIOSYNTHESIS CLASS F PROTEIN-RELATED"/>
    <property type="match status" value="1"/>
</dbReference>
<dbReference type="SUPFAM" id="SSF51735">
    <property type="entry name" value="NAD(P)-binding Rossmann-fold domains"/>
    <property type="match status" value="1"/>
</dbReference>
<accession>A0AAV5VZQ0</accession>
<dbReference type="Proteomes" id="UP001432322">
    <property type="component" value="Unassembled WGS sequence"/>
</dbReference>
<reference evidence="2" key="1">
    <citation type="submission" date="2023-10" db="EMBL/GenBank/DDBJ databases">
        <title>Genome assembly of Pristionchus species.</title>
        <authorList>
            <person name="Yoshida K."/>
            <person name="Sommer R.J."/>
        </authorList>
    </citation>
    <scope>NUCLEOTIDE SEQUENCE</scope>
    <source>
        <strain evidence="2">RS5133</strain>
    </source>
</reference>
<feature type="non-terminal residue" evidence="2">
    <location>
        <position position="1"/>
    </location>
</feature>
<protein>
    <recommendedName>
        <fullName evidence="4">Dehydrogenase</fullName>
    </recommendedName>
</protein>
<evidence type="ECO:0000313" key="2">
    <source>
        <dbReference type="EMBL" id="GMT23184.1"/>
    </source>
</evidence>
<dbReference type="GO" id="GO:0016491">
    <property type="term" value="F:oxidoreductase activity"/>
    <property type="evidence" value="ECO:0007669"/>
    <property type="project" value="UniProtKB-KW"/>
</dbReference>
<dbReference type="InterPro" id="IPR036291">
    <property type="entry name" value="NAD(P)-bd_dom_sf"/>
</dbReference>
<keyword evidence="3" id="KW-1185">Reference proteome</keyword>
<evidence type="ECO:0000313" key="3">
    <source>
        <dbReference type="Proteomes" id="UP001432322"/>
    </source>
</evidence>
<dbReference type="Pfam" id="PF00106">
    <property type="entry name" value="adh_short"/>
    <property type="match status" value="1"/>
</dbReference>
<dbReference type="Gene3D" id="3.40.50.720">
    <property type="entry name" value="NAD(P)-binding Rossmann-like Domain"/>
    <property type="match status" value="1"/>
</dbReference>
<keyword evidence="1" id="KW-0560">Oxidoreductase</keyword>
<sequence length="169" mass="18931">PFLLTELLLPLVEKERKGRIVNVSSVVHADSPALNLSTIDSQEGFDAAIAYSKSKLANVMHARELTRRLRAKGNNNVTVNALHPGVIPTELLRRMAIWVKIFLVVVRFFLKTRRDGAQTSLYLALSKEVENVSGGYFQDCHRHPEQPLAKDDLACMQLYDYSLKTVGLA</sequence>
<evidence type="ECO:0008006" key="4">
    <source>
        <dbReference type="Google" id="ProtNLM"/>
    </source>
</evidence>
<gene>
    <name evidence="2" type="ORF">PFISCL1PPCAC_14481</name>
</gene>
<dbReference type="InterPro" id="IPR002347">
    <property type="entry name" value="SDR_fam"/>
</dbReference>
<organism evidence="2 3">
    <name type="scientific">Pristionchus fissidentatus</name>
    <dbReference type="NCBI Taxonomy" id="1538716"/>
    <lineage>
        <taxon>Eukaryota</taxon>
        <taxon>Metazoa</taxon>
        <taxon>Ecdysozoa</taxon>
        <taxon>Nematoda</taxon>
        <taxon>Chromadorea</taxon>
        <taxon>Rhabditida</taxon>
        <taxon>Rhabditina</taxon>
        <taxon>Diplogasteromorpha</taxon>
        <taxon>Diplogasteroidea</taxon>
        <taxon>Neodiplogasteridae</taxon>
        <taxon>Pristionchus</taxon>
    </lineage>
</organism>
<dbReference type="PANTHER" id="PTHR43157:SF31">
    <property type="entry name" value="PHOSPHATIDYLINOSITOL-GLYCAN BIOSYNTHESIS CLASS F PROTEIN"/>
    <property type="match status" value="1"/>
</dbReference>